<accession>A0A897MXV1</accession>
<gene>
    <name evidence="1" type="ORF">HSR121_1115</name>
</gene>
<organism evidence="1 2">
    <name type="scientific">Halapricum desulfuricans</name>
    <dbReference type="NCBI Taxonomy" id="2841257"/>
    <lineage>
        <taxon>Archaea</taxon>
        <taxon>Methanobacteriati</taxon>
        <taxon>Methanobacteriota</taxon>
        <taxon>Stenosarchaea group</taxon>
        <taxon>Halobacteria</taxon>
        <taxon>Halobacteriales</taxon>
        <taxon>Haloarculaceae</taxon>
        <taxon>Halapricum</taxon>
    </lineage>
</organism>
<name>A0A897MXV1_9EURY</name>
<reference evidence="1" key="1">
    <citation type="submission" date="2020-11" db="EMBL/GenBank/DDBJ databases">
        <title>Carbohydrate-dependent, anaerobic sulfur respiration: A novel catabolism in halophilic archaea.</title>
        <authorList>
            <person name="Sorokin D.Y."/>
            <person name="Messina E."/>
            <person name="Smedile F."/>
            <person name="La Cono V."/>
            <person name="Hallsworth J.E."/>
            <person name="Yakimov M.M."/>
        </authorList>
    </citation>
    <scope>NUCLEOTIDE SEQUENCE</scope>
    <source>
        <strain evidence="1">HSR12-1</strain>
    </source>
</reference>
<protein>
    <submittedName>
        <fullName evidence="1">Uncharacterized protein</fullName>
    </submittedName>
</protein>
<proteinExistence type="predicted"/>
<evidence type="ECO:0000313" key="2">
    <source>
        <dbReference type="Proteomes" id="UP000663525"/>
    </source>
</evidence>
<dbReference type="Proteomes" id="UP000663525">
    <property type="component" value="Chromosome"/>
</dbReference>
<evidence type="ECO:0000313" key="1">
    <source>
        <dbReference type="EMBL" id="QSG05462.1"/>
    </source>
</evidence>
<sequence length="46" mass="5032">MTFLLSWGIWIPLVLAQFGVGPVLIPEEIIGVVRLLEVITRNGGIT</sequence>
<dbReference type="EMBL" id="CP064787">
    <property type="protein sequence ID" value="QSG05462.1"/>
    <property type="molecule type" value="Genomic_DNA"/>
</dbReference>
<dbReference type="AlphaFoldDB" id="A0A897MXV1"/>